<evidence type="ECO:0000313" key="3">
    <source>
        <dbReference type="Proteomes" id="UP000218069"/>
    </source>
</evidence>
<dbReference type="InterPro" id="IPR010279">
    <property type="entry name" value="YqjD/ElaB"/>
</dbReference>
<dbReference type="RefSeq" id="WP_096672892.1">
    <property type="nucleotide sequence ID" value="NZ_OANS01000002.1"/>
</dbReference>
<reference evidence="3" key="1">
    <citation type="submission" date="2017-08" db="EMBL/GenBank/DDBJ databases">
        <authorList>
            <person name="Varghese N."/>
            <person name="Submissions S."/>
        </authorList>
    </citation>
    <scope>NUCLEOTIDE SEQUENCE [LARGE SCALE GENOMIC DNA]</scope>
    <source>
        <strain evidence="3">AP-Melu-1000-B4</strain>
    </source>
</reference>
<dbReference type="AlphaFoldDB" id="A0A240E058"/>
<protein>
    <submittedName>
        <fullName evidence="2">Membrane-anchored ribosome-binding protein, inhibits growth in stationary phase, ElaB/YqjD/DUF883 family</fullName>
    </submittedName>
</protein>
<dbReference type="InterPro" id="IPR043605">
    <property type="entry name" value="DUF883_C"/>
</dbReference>
<gene>
    <name evidence="2" type="ORF">SAMN06295945_0982</name>
</gene>
<dbReference type="EMBL" id="OANS01000002">
    <property type="protein sequence ID" value="SNX28643.1"/>
    <property type="molecule type" value="Genomic_DNA"/>
</dbReference>
<accession>A0A240E058</accession>
<organism evidence="2 3">
    <name type="scientific">Polynucleobacter meluiroseus</name>
    <dbReference type="NCBI Taxonomy" id="1938814"/>
    <lineage>
        <taxon>Bacteria</taxon>
        <taxon>Pseudomonadati</taxon>
        <taxon>Pseudomonadota</taxon>
        <taxon>Betaproteobacteria</taxon>
        <taxon>Burkholderiales</taxon>
        <taxon>Burkholderiaceae</taxon>
        <taxon>Polynucleobacter</taxon>
    </lineage>
</organism>
<name>A0A240E058_9BURK</name>
<dbReference type="Pfam" id="PF19029">
    <property type="entry name" value="DUF883_C"/>
    <property type="match status" value="1"/>
</dbReference>
<evidence type="ECO:0000259" key="1">
    <source>
        <dbReference type="Pfam" id="PF19029"/>
    </source>
</evidence>
<feature type="domain" description="DUF883" evidence="1">
    <location>
        <begin position="83"/>
        <end position="112"/>
    </location>
</feature>
<proteinExistence type="predicted"/>
<dbReference type="OrthoDB" id="9181874at2"/>
<dbReference type="Proteomes" id="UP000218069">
    <property type="component" value="Unassembled WGS sequence"/>
</dbReference>
<dbReference type="PANTHER" id="PTHR35893">
    <property type="entry name" value="INNER MEMBRANE PROTEIN-RELATED"/>
    <property type="match status" value="1"/>
</dbReference>
<evidence type="ECO:0000313" key="2">
    <source>
        <dbReference type="EMBL" id="SNX28643.1"/>
    </source>
</evidence>
<sequence>MTSKKTAKMNIDELNMTSGRLVKDFRALMSDAEDLLKATASHDEGPISAIRSKVLETLSSAKENFVNAEHALAEKGSELTENANEFVHRKPWEAVGVAAGVGLLIGLLISRR</sequence>
<keyword evidence="3" id="KW-1185">Reference proteome</keyword>
<dbReference type="GO" id="GO:0043022">
    <property type="term" value="F:ribosome binding"/>
    <property type="evidence" value="ECO:0007669"/>
    <property type="project" value="InterPro"/>
</dbReference>
<dbReference type="PANTHER" id="PTHR35893:SF3">
    <property type="entry name" value="INNER MEMBRANE PROTEIN"/>
    <property type="match status" value="1"/>
</dbReference>